<feature type="compositionally biased region" description="Polar residues" evidence="1">
    <location>
        <begin position="108"/>
        <end position="120"/>
    </location>
</feature>
<evidence type="ECO:0000313" key="3">
    <source>
        <dbReference type="Proteomes" id="UP000660729"/>
    </source>
</evidence>
<feature type="region of interest" description="Disordered" evidence="1">
    <location>
        <begin position="55"/>
        <end position="80"/>
    </location>
</feature>
<proteinExistence type="predicted"/>
<feature type="region of interest" description="Disordered" evidence="1">
    <location>
        <begin position="287"/>
        <end position="325"/>
    </location>
</feature>
<dbReference type="OrthoDB" id="3650030at2759"/>
<gene>
    <name evidence="2" type="ORF">HII31_05464</name>
</gene>
<reference evidence="2" key="1">
    <citation type="submission" date="2020-04" db="EMBL/GenBank/DDBJ databases">
        <title>Draft genome resource of the tomato pathogen Pseudocercospora fuligena.</title>
        <authorList>
            <person name="Zaccaron A."/>
        </authorList>
    </citation>
    <scope>NUCLEOTIDE SEQUENCE</scope>
    <source>
        <strain evidence="2">PF001</strain>
    </source>
</reference>
<dbReference type="EMBL" id="JABCIY010000091">
    <property type="protein sequence ID" value="KAF7193238.1"/>
    <property type="molecule type" value="Genomic_DNA"/>
</dbReference>
<feature type="non-terminal residue" evidence="2">
    <location>
        <position position="1"/>
    </location>
</feature>
<keyword evidence="3" id="KW-1185">Reference proteome</keyword>
<feature type="compositionally biased region" description="Polar residues" evidence="1">
    <location>
        <begin position="287"/>
        <end position="299"/>
    </location>
</feature>
<organism evidence="2 3">
    <name type="scientific">Pseudocercospora fuligena</name>
    <dbReference type="NCBI Taxonomy" id="685502"/>
    <lineage>
        <taxon>Eukaryota</taxon>
        <taxon>Fungi</taxon>
        <taxon>Dikarya</taxon>
        <taxon>Ascomycota</taxon>
        <taxon>Pezizomycotina</taxon>
        <taxon>Dothideomycetes</taxon>
        <taxon>Dothideomycetidae</taxon>
        <taxon>Mycosphaerellales</taxon>
        <taxon>Mycosphaerellaceae</taxon>
        <taxon>Pseudocercospora</taxon>
    </lineage>
</organism>
<evidence type="ECO:0000256" key="1">
    <source>
        <dbReference type="SAM" id="MobiDB-lite"/>
    </source>
</evidence>
<dbReference type="Proteomes" id="UP000660729">
    <property type="component" value="Unassembled WGS sequence"/>
</dbReference>
<feature type="region of interest" description="Disordered" evidence="1">
    <location>
        <begin position="403"/>
        <end position="427"/>
    </location>
</feature>
<feature type="region of interest" description="Disordered" evidence="1">
    <location>
        <begin position="101"/>
        <end position="178"/>
    </location>
</feature>
<feature type="compositionally biased region" description="Low complexity" evidence="1">
    <location>
        <begin position="154"/>
        <end position="177"/>
    </location>
</feature>
<protein>
    <submittedName>
        <fullName evidence="2">Uncharacterized protein</fullName>
    </submittedName>
</protein>
<name>A0A8H6RLW0_9PEZI</name>
<feature type="compositionally biased region" description="Low complexity" evidence="1">
    <location>
        <begin position="409"/>
        <end position="421"/>
    </location>
</feature>
<feature type="compositionally biased region" description="Polar residues" evidence="1">
    <location>
        <begin position="71"/>
        <end position="80"/>
    </location>
</feature>
<comment type="caution">
    <text evidence="2">The sequence shown here is derived from an EMBL/GenBank/DDBJ whole genome shotgun (WGS) entry which is preliminary data.</text>
</comment>
<evidence type="ECO:0000313" key="2">
    <source>
        <dbReference type="EMBL" id="KAF7193238.1"/>
    </source>
</evidence>
<feature type="compositionally biased region" description="Polar residues" evidence="1">
    <location>
        <begin position="128"/>
        <end position="149"/>
    </location>
</feature>
<accession>A0A8H6RLW0</accession>
<sequence>METPMHEPPYMVEVRKRVQAANPEARGWELGKVIYEELRKLVWADAMANQQIAAAPVNVEQNDRRPPPTKQALSDSNTTPNEVIVIEDSPAEAHAAPALATQFPPSAPKNSQDLAVQSQLALEEQHRQQQAKAASRPPSQTTQRASQALQRPLPAARTATPKNAAATARHVAATTPHAPRKVMKNVAQNIAHPQSRSSAPAVGAASARAYRGQARGVPQALQGSQSIDPKRFEQMRQMYAQQQPRSAQAQTCINPQDLLRAPQQQSTPQVPRHNIDPSVALQKIEASRQSHVVGEQQTPVRKRSAAEIEQQTPPKRHKTSSTGWQTPVMQQQIPVPQEQMMARQQAMMQRQMQQQAMLRRMQTAQQTPTMQQHQTPAMPPQVSNGQQRILTAQEREAYRQMMIRRNSSQQQQTPTMQQHQTPAMAPQ</sequence>
<dbReference type="AlphaFoldDB" id="A0A8H6RLW0"/>